<dbReference type="GeneID" id="89977850"/>
<dbReference type="Proteomes" id="UP001358417">
    <property type="component" value="Unassembled WGS sequence"/>
</dbReference>
<evidence type="ECO:0000256" key="2">
    <source>
        <dbReference type="SAM" id="Phobius"/>
    </source>
</evidence>
<proteinExistence type="predicted"/>
<keyword evidence="4" id="KW-1185">Reference proteome</keyword>
<feature type="transmembrane region" description="Helical" evidence="2">
    <location>
        <begin position="220"/>
        <end position="241"/>
    </location>
</feature>
<feature type="transmembrane region" description="Helical" evidence="2">
    <location>
        <begin position="21"/>
        <end position="39"/>
    </location>
</feature>
<organism evidence="3 4">
    <name type="scientific">Exophiala bonariae</name>
    <dbReference type="NCBI Taxonomy" id="1690606"/>
    <lineage>
        <taxon>Eukaryota</taxon>
        <taxon>Fungi</taxon>
        <taxon>Dikarya</taxon>
        <taxon>Ascomycota</taxon>
        <taxon>Pezizomycotina</taxon>
        <taxon>Eurotiomycetes</taxon>
        <taxon>Chaetothyriomycetidae</taxon>
        <taxon>Chaetothyriales</taxon>
        <taxon>Herpotrichiellaceae</taxon>
        <taxon>Exophiala</taxon>
    </lineage>
</organism>
<sequence>MRQGPTKELPSRASCGESNHDILWILVIYPLFIILFSVTSQKLMNVVINSLPLDESSRQVVGDDGHPNEKSTTLDLDYSTSSNVSTTDPPTDRMNEFETVQKPTDAAEPTPLSSSADKPQGHPTKQQERQADDNHKSRIVQASILHILVVVMTHRLGMVATRRVQETKDVVEKVLGLLTLSVAIFFAVLSGGKLEHGRVLWGQGYRVSNDDGSLMHGKDALTAFVVISFFSFAIPWVRLLIA</sequence>
<evidence type="ECO:0000256" key="1">
    <source>
        <dbReference type="SAM" id="MobiDB-lite"/>
    </source>
</evidence>
<feature type="compositionally biased region" description="Basic and acidic residues" evidence="1">
    <location>
        <begin position="57"/>
        <end position="69"/>
    </location>
</feature>
<accession>A0AAV9NK54</accession>
<feature type="compositionally biased region" description="Basic and acidic residues" evidence="1">
    <location>
        <begin position="125"/>
        <end position="135"/>
    </location>
</feature>
<dbReference type="RefSeq" id="XP_064709630.1">
    <property type="nucleotide sequence ID" value="XM_064853231.1"/>
</dbReference>
<dbReference type="AlphaFoldDB" id="A0AAV9NK54"/>
<reference evidence="3 4" key="1">
    <citation type="submission" date="2023-08" db="EMBL/GenBank/DDBJ databases">
        <title>Black Yeasts Isolated from many extreme environments.</title>
        <authorList>
            <person name="Coleine C."/>
            <person name="Stajich J.E."/>
            <person name="Selbmann L."/>
        </authorList>
    </citation>
    <scope>NUCLEOTIDE SEQUENCE [LARGE SCALE GENOMIC DNA]</scope>
    <source>
        <strain evidence="3 4">CCFEE 5792</strain>
    </source>
</reference>
<keyword evidence="2" id="KW-1133">Transmembrane helix</keyword>
<evidence type="ECO:0000313" key="3">
    <source>
        <dbReference type="EMBL" id="KAK5059809.1"/>
    </source>
</evidence>
<feature type="compositionally biased region" description="Low complexity" evidence="1">
    <location>
        <begin position="71"/>
        <end position="82"/>
    </location>
</feature>
<keyword evidence="2" id="KW-0472">Membrane</keyword>
<feature type="region of interest" description="Disordered" evidence="1">
    <location>
        <begin position="57"/>
        <end position="135"/>
    </location>
</feature>
<gene>
    <name evidence="3" type="ORF">LTR84_009692</name>
</gene>
<protein>
    <submittedName>
        <fullName evidence="3">Uncharacterized protein</fullName>
    </submittedName>
</protein>
<name>A0AAV9NK54_9EURO</name>
<dbReference type="EMBL" id="JAVRRD010000004">
    <property type="protein sequence ID" value="KAK5059809.1"/>
    <property type="molecule type" value="Genomic_DNA"/>
</dbReference>
<evidence type="ECO:0000313" key="4">
    <source>
        <dbReference type="Proteomes" id="UP001358417"/>
    </source>
</evidence>
<comment type="caution">
    <text evidence="3">The sequence shown here is derived from an EMBL/GenBank/DDBJ whole genome shotgun (WGS) entry which is preliminary data.</text>
</comment>
<keyword evidence="2" id="KW-0812">Transmembrane</keyword>
<feature type="transmembrane region" description="Helical" evidence="2">
    <location>
        <begin position="170"/>
        <end position="189"/>
    </location>
</feature>